<gene>
    <name evidence="5" type="ORF">S03H2_37728</name>
</gene>
<organism evidence="5">
    <name type="scientific">marine sediment metagenome</name>
    <dbReference type="NCBI Taxonomy" id="412755"/>
    <lineage>
        <taxon>unclassified sequences</taxon>
        <taxon>metagenomes</taxon>
        <taxon>ecological metagenomes</taxon>
    </lineage>
</organism>
<dbReference type="InterPro" id="IPR036187">
    <property type="entry name" value="DNA_mismatch_repair_MutS_sf"/>
</dbReference>
<dbReference type="Gene3D" id="3.40.50.300">
    <property type="entry name" value="P-loop containing nucleotide triphosphate hydrolases"/>
    <property type="match status" value="1"/>
</dbReference>
<dbReference type="PANTHER" id="PTHR11361">
    <property type="entry name" value="DNA MISMATCH REPAIR PROTEIN MUTS FAMILY MEMBER"/>
    <property type="match status" value="1"/>
</dbReference>
<comment type="caution">
    <text evidence="5">The sequence shown here is derived from an EMBL/GenBank/DDBJ whole genome shotgun (WGS) entry which is preliminary data.</text>
</comment>
<feature type="non-terminal residue" evidence="5">
    <location>
        <position position="1"/>
    </location>
</feature>
<dbReference type="Pfam" id="PF00488">
    <property type="entry name" value="MutS_V"/>
    <property type="match status" value="1"/>
</dbReference>
<feature type="domain" description="DNA mismatch repair proteins mutS family" evidence="4">
    <location>
        <begin position="182"/>
        <end position="198"/>
    </location>
</feature>
<dbReference type="SUPFAM" id="SSF52540">
    <property type="entry name" value="P-loop containing nucleoside triphosphate hydrolases"/>
    <property type="match status" value="1"/>
</dbReference>
<dbReference type="InterPro" id="IPR000432">
    <property type="entry name" value="DNA_mismatch_repair_MutS_C"/>
</dbReference>
<dbReference type="Gene3D" id="1.10.1420.10">
    <property type="match status" value="1"/>
</dbReference>
<keyword evidence="2" id="KW-0067">ATP-binding</keyword>
<accession>X1G0F9</accession>
<dbReference type="GO" id="GO:0030983">
    <property type="term" value="F:mismatched DNA binding"/>
    <property type="evidence" value="ECO:0007669"/>
    <property type="project" value="InterPro"/>
</dbReference>
<dbReference type="CDD" id="cd03284">
    <property type="entry name" value="ABC_MutS1"/>
    <property type="match status" value="1"/>
</dbReference>
<proteinExistence type="predicted"/>
<sequence length="278" mass="30230">YESLILNARDRIAELETDIFRRVCRQVASASERILAVADALANTDVFSSLAEVAVRYSYVRPKLTTDNEIIIKEGRHPVVESSLIDSSFVPNDTYLSNDDAQLIILTGPNMAGKSTYLRQVALIVLLAQIGSFVPASSATIGVVDRIFTRIGAREDLAAGQSTFMVEMVEAANILNNATPRSLIILDEIGRGTSTYDGLSIARAVAEYIHNYPKLGAKTLFATHFHEMVELAGFLPRVKNFNIAVAEEGGEVIFLYKIVPGGVDKSYGIHVAKLAGLP</sequence>
<dbReference type="GO" id="GO:0140664">
    <property type="term" value="F:ATP-dependent DNA damage sensor activity"/>
    <property type="evidence" value="ECO:0007669"/>
    <property type="project" value="InterPro"/>
</dbReference>
<evidence type="ECO:0000256" key="2">
    <source>
        <dbReference type="ARBA" id="ARBA00022840"/>
    </source>
</evidence>
<dbReference type="GO" id="GO:0006298">
    <property type="term" value="P:mismatch repair"/>
    <property type="evidence" value="ECO:0007669"/>
    <property type="project" value="InterPro"/>
</dbReference>
<keyword evidence="1" id="KW-0547">Nucleotide-binding</keyword>
<evidence type="ECO:0000256" key="3">
    <source>
        <dbReference type="ARBA" id="ARBA00023125"/>
    </source>
</evidence>
<feature type="non-terminal residue" evidence="5">
    <location>
        <position position="278"/>
    </location>
</feature>
<name>X1G0F9_9ZZZZ</name>
<evidence type="ECO:0000259" key="4">
    <source>
        <dbReference type="PROSITE" id="PS00486"/>
    </source>
</evidence>
<protein>
    <recommendedName>
        <fullName evidence="4">DNA mismatch repair proteins mutS family domain-containing protein</fullName>
    </recommendedName>
</protein>
<keyword evidence="3" id="KW-0238">DNA-binding</keyword>
<dbReference type="PANTHER" id="PTHR11361:SF34">
    <property type="entry name" value="DNA MISMATCH REPAIR PROTEIN MSH1, MITOCHONDRIAL"/>
    <property type="match status" value="1"/>
</dbReference>
<dbReference type="InterPro" id="IPR027417">
    <property type="entry name" value="P-loop_NTPase"/>
</dbReference>
<dbReference type="SMART" id="SM00534">
    <property type="entry name" value="MUTSac"/>
    <property type="match status" value="1"/>
</dbReference>
<dbReference type="FunFam" id="3.40.50.300:FF:000870">
    <property type="entry name" value="MutS protein homolog 4"/>
    <property type="match status" value="1"/>
</dbReference>
<dbReference type="EMBL" id="BARU01023232">
    <property type="protein sequence ID" value="GAH50742.1"/>
    <property type="molecule type" value="Genomic_DNA"/>
</dbReference>
<reference evidence="5" key="1">
    <citation type="journal article" date="2014" name="Front. Microbiol.">
        <title>High frequency of phylogenetically diverse reductive dehalogenase-homologous genes in deep subseafloor sedimentary metagenomes.</title>
        <authorList>
            <person name="Kawai M."/>
            <person name="Futagami T."/>
            <person name="Toyoda A."/>
            <person name="Takaki Y."/>
            <person name="Nishi S."/>
            <person name="Hori S."/>
            <person name="Arai W."/>
            <person name="Tsubouchi T."/>
            <person name="Morono Y."/>
            <person name="Uchiyama I."/>
            <person name="Ito T."/>
            <person name="Fujiyama A."/>
            <person name="Inagaki F."/>
            <person name="Takami H."/>
        </authorList>
    </citation>
    <scope>NUCLEOTIDE SEQUENCE</scope>
    <source>
        <strain evidence="5">Expedition CK06-06</strain>
    </source>
</reference>
<dbReference type="GO" id="GO:0005829">
    <property type="term" value="C:cytosol"/>
    <property type="evidence" value="ECO:0007669"/>
    <property type="project" value="TreeGrafter"/>
</dbReference>
<dbReference type="PROSITE" id="PS00486">
    <property type="entry name" value="DNA_MISMATCH_REPAIR_2"/>
    <property type="match status" value="1"/>
</dbReference>
<dbReference type="SUPFAM" id="SSF48334">
    <property type="entry name" value="DNA repair protein MutS, domain III"/>
    <property type="match status" value="1"/>
</dbReference>
<evidence type="ECO:0000313" key="5">
    <source>
        <dbReference type="EMBL" id="GAH50742.1"/>
    </source>
</evidence>
<dbReference type="InterPro" id="IPR045076">
    <property type="entry name" value="MutS"/>
</dbReference>
<evidence type="ECO:0000256" key="1">
    <source>
        <dbReference type="ARBA" id="ARBA00022741"/>
    </source>
</evidence>
<dbReference type="AlphaFoldDB" id="X1G0F9"/>
<dbReference type="GO" id="GO:0005524">
    <property type="term" value="F:ATP binding"/>
    <property type="evidence" value="ECO:0007669"/>
    <property type="project" value="UniProtKB-KW"/>
</dbReference>